<gene>
    <name evidence="3" type="ORF">CR513_23586</name>
</gene>
<dbReference type="Proteomes" id="UP000257109">
    <property type="component" value="Unassembled WGS sequence"/>
</dbReference>
<feature type="transmembrane region" description="Helical" evidence="1">
    <location>
        <begin position="132"/>
        <end position="153"/>
    </location>
</feature>
<feature type="transmembrane region" description="Helical" evidence="1">
    <location>
        <begin position="183"/>
        <end position="200"/>
    </location>
</feature>
<feature type="non-terminal residue" evidence="3">
    <location>
        <position position="1"/>
    </location>
</feature>
<dbReference type="Pfam" id="PF24924">
    <property type="entry name" value="DUF7745"/>
    <property type="match status" value="1"/>
</dbReference>
<dbReference type="PANTHER" id="PTHR48154:SF1">
    <property type="entry name" value="PROTEIN, PUTATIVE-RELATED"/>
    <property type="match status" value="1"/>
</dbReference>
<feature type="domain" description="DUF7745" evidence="2">
    <location>
        <begin position="83"/>
        <end position="214"/>
    </location>
</feature>
<keyword evidence="1" id="KW-0812">Transmembrane</keyword>
<evidence type="ECO:0000313" key="3">
    <source>
        <dbReference type="EMBL" id="RDX94076.1"/>
    </source>
</evidence>
<proteinExistence type="predicted"/>
<dbReference type="PANTHER" id="PTHR48154">
    <property type="entry name" value="PROTEIN, PUTATIVE-RELATED"/>
    <property type="match status" value="1"/>
</dbReference>
<feature type="transmembrane region" description="Helical" evidence="1">
    <location>
        <begin position="159"/>
        <end position="176"/>
    </location>
</feature>
<sequence>MDIESNEEMKGTLPIKPTVVVSLSLKGSLRKSFEGKYGKILRFMEVEVQLLAFSALMLHLLGLLTRSHLGRIRTHLGVASISILELSAKKRLNRSNVDGLPQSYLKERMEGLFREEDWSVFMDVLTLTIYRTILSPVWTIMLTLLSLMFSLHAETKEKNLIIVIFVDTYYTFNYCYERKGRKPLCFLPMLYLWLVTHLFSNKCKMTCLMEDAKWCCVKTMISKE</sequence>
<protein>
    <recommendedName>
        <fullName evidence="2">DUF7745 domain-containing protein</fullName>
    </recommendedName>
</protein>
<dbReference type="AlphaFoldDB" id="A0A371GUF4"/>
<evidence type="ECO:0000256" key="1">
    <source>
        <dbReference type="SAM" id="Phobius"/>
    </source>
</evidence>
<accession>A0A371GUF4</accession>
<dbReference type="InterPro" id="IPR056647">
    <property type="entry name" value="DUF7745"/>
</dbReference>
<keyword evidence="1" id="KW-0472">Membrane</keyword>
<keyword evidence="1" id="KW-1133">Transmembrane helix</keyword>
<reference evidence="3" key="1">
    <citation type="submission" date="2018-05" db="EMBL/GenBank/DDBJ databases">
        <title>Draft genome of Mucuna pruriens seed.</title>
        <authorList>
            <person name="Nnadi N.E."/>
            <person name="Vos R."/>
            <person name="Hasami M.H."/>
            <person name="Devisetty U.K."/>
            <person name="Aguiy J.C."/>
        </authorList>
    </citation>
    <scope>NUCLEOTIDE SEQUENCE [LARGE SCALE GENOMIC DNA]</scope>
    <source>
        <strain evidence="3">JCA_2017</strain>
    </source>
</reference>
<keyword evidence="4" id="KW-1185">Reference proteome</keyword>
<evidence type="ECO:0000259" key="2">
    <source>
        <dbReference type="Pfam" id="PF24924"/>
    </source>
</evidence>
<organism evidence="3 4">
    <name type="scientific">Mucuna pruriens</name>
    <name type="common">Velvet bean</name>
    <name type="synonym">Dolichos pruriens</name>
    <dbReference type="NCBI Taxonomy" id="157652"/>
    <lineage>
        <taxon>Eukaryota</taxon>
        <taxon>Viridiplantae</taxon>
        <taxon>Streptophyta</taxon>
        <taxon>Embryophyta</taxon>
        <taxon>Tracheophyta</taxon>
        <taxon>Spermatophyta</taxon>
        <taxon>Magnoliopsida</taxon>
        <taxon>eudicotyledons</taxon>
        <taxon>Gunneridae</taxon>
        <taxon>Pentapetalae</taxon>
        <taxon>rosids</taxon>
        <taxon>fabids</taxon>
        <taxon>Fabales</taxon>
        <taxon>Fabaceae</taxon>
        <taxon>Papilionoideae</taxon>
        <taxon>50 kb inversion clade</taxon>
        <taxon>NPAAA clade</taxon>
        <taxon>indigoferoid/millettioid clade</taxon>
        <taxon>Phaseoleae</taxon>
        <taxon>Mucuna</taxon>
    </lineage>
</organism>
<name>A0A371GUF4_MUCPR</name>
<dbReference type="EMBL" id="QJKJ01004462">
    <property type="protein sequence ID" value="RDX94076.1"/>
    <property type="molecule type" value="Genomic_DNA"/>
</dbReference>
<dbReference type="OrthoDB" id="976209at2759"/>
<evidence type="ECO:0000313" key="4">
    <source>
        <dbReference type="Proteomes" id="UP000257109"/>
    </source>
</evidence>
<comment type="caution">
    <text evidence="3">The sequence shown here is derived from an EMBL/GenBank/DDBJ whole genome shotgun (WGS) entry which is preliminary data.</text>
</comment>